<comment type="pathway">
    <text evidence="2 9">Amino-acid biosynthesis; L-tryptophan biosynthesis; L-tryptophan from chorismate: step 3/5.</text>
</comment>
<keyword evidence="5 9" id="KW-0028">Amino-acid biosynthesis</keyword>
<keyword evidence="8 9" id="KW-0413">Isomerase</keyword>
<dbReference type="HAMAP" id="MF_00135">
    <property type="entry name" value="PRAI"/>
    <property type="match status" value="1"/>
</dbReference>
<dbReference type="KEGG" id="dde:Dde_1054"/>
<dbReference type="EMBL" id="CP000112">
    <property type="protein sequence ID" value="ABB37855.1"/>
    <property type="molecule type" value="Genomic_DNA"/>
</dbReference>
<dbReference type="AlphaFoldDB" id="Q313P1"/>
<evidence type="ECO:0000256" key="6">
    <source>
        <dbReference type="ARBA" id="ARBA00022822"/>
    </source>
</evidence>
<evidence type="ECO:0000256" key="4">
    <source>
        <dbReference type="ARBA" id="ARBA00022272"/>
    </source>
</evidence>
<evidence type="ECO:0000256" key="7">
    <source>
        <dbReference type="ARBA" id="ARBA00023141"/>
    </source>
</evidence>
<dbReference type="UniPathway" id="UPA00035">
    <property type="reaction ID" value="UER00042"/>
</dbReference>
<evidence type="ECO:0000256" key="8">
    <source>
        <dbReference type="ARBA" id="ARBA00023235"/>
    </source>
</evidence>
<evidence type="ECO:0000313" key="12">
    <source>
        <dbReference type="Proteomes" id="UP000002710"/>
    </source>
</evidence>
<dbReference type="InterPro" id="IPR044643">
    <property type="entry name" value="TrpF_fam"/>
</dbReference>
<dbReference type="InterPro" id="IPR001240">
    <property type="entry name" value="PRAI_dom"/>
</dbReference>
<feature type="domain" description="N-(5'phosphoribosyl) anthranilate isomerase (PRAI)" evidence="10">
    <location>
        <begin position="87"/>
        <end position="237"/>
    </location>
</feature>
<dbReference type="Proteomes" id="UP000002710">
    <property type="component" value="Chromosome"/>
</dbReference>
<keyword evidence="6 9" id="KW-0822">Tryptophan biosynthesis</keyword>
<keyword evidence="7 9" id="KW-0057">Aromatic amino acid biosynthesis</keyword>
<dbReference type="GO" id="GO:0004640">
    <property type="term" value="F:phosphoribosylanthranilate isomerase activity"/>
    <property type="evidence" value="ECO:0007669"/>
    <property type="project" value="UniProtKB-UniRule"/>
</dbReference>
<dbReference type="InterPro" id="IPR013785">
    <property type="entry name" value="Aldolase_TIM"/>
</dbReference>
<dbReference type="Gene3D" id="3.20.20.70">
    <property type="entry name" value="Aldolase class I"/>
    <property type="match status" value="1"/>
</dbReference>
<dbReference type="HOGENOM" id="CLU_076364_2_1_7"/>
<accession>Q313P1</accession>
<dbReference type="EC" id="5.3.1.24" evidence="3 9"/>
<dbReference type="SUPFAM" id="SSF51366">
    <property type="entry name" value="Ribulose-phoshate binding barrel"/>
    <property type="match status" value="1"/>
</dbReference>
<dbReference type="PANTHER" id="PTHR42894:SF1">
    <property type="entry name" value="N-(5'-PHOSPHORIBOSYL)ANTHRANILATE ISOMERASE"/>
    <property type="match status" value="1"/>
</dbReference>
<evidence type="ECO:0000313" key="11">
    <source>
        <dbReference type="EMBL" id="ABB37855.1"/>
    </source>
</evidence>
<reference evidence="11 12" key="1">
    <citation type="journal article" date="2011" name="J. Bacteriol.">
        <title>Complete genome sequence and updated annotation of Desulfovibrio alaskensis G20.</title>
        <authorList>
            <person name="Hauser L.J."/>
            <person name="Land M.L."/>
            <person name="Brown S.D."/>
            <person name="Larimer F."/>
            <person name="Keller K.L."/>
            <person name="Rapp-Giles B.J."/>
            <person name="Price M.N."/>
            <person name="Lin M."/>
            <person name="Bruce D.C."/>
            <person name="Detter J.C."/>
            <person name="Tapia R."/>
            <person name="Han C.S."/>
            <person name="Goodwin L.A."/>
            <person name="Cheng J.F."/>
            <person name="Pitluck S."/>
            <person name="Copeland A."/>
            <person name="Lucas S."/>
            <person name="Nolan M."/>
            <person name="Lapidus A.L."/>
            <person name="Palumbo A.V."/>
            <person name="Wall J.D."/>
        </authorList>
    </citation>
    <scope>NUCLEOTIDE SEQUENCE [LARGE SCALE GENOMIC DNA]</scope>
    <source>
        <strain evidence="12">ATCC BAA 1058 / DSM 17464 / G20</strain>
    </source>
</reference>
<evidence type="ECO:0000256" key="9">
    <source>
        <dbReference type="HAMAP-Rule" id="MF_00135"/>
    </source>
</evidence>
<dbReference type="CDD" id="cd00405">
    <property type="entry name" value="PRAI"/>
    <property type="match status" value="1"/>
</dbReference>
<dbReference type="RefSeq" id="WP_011367090.1">
    <property type="nucleotide sequence ID" value="NC_007519.1"/>
</dbReference>
<sequence length="267" mass="28529">MTTVILPRRGRPFCGLVQAAGVHDAREALVIAQSGIRCIGLPLRLPVHTEDITEHDAAALCRMLQTLPPSAAGPVCPVCITYLDTAQDIRDLCRMLGTAHVQLHGGIPVHQLAALRAMMPGLYIIKSLVVRQTETGKDNLEELTGIIDATAQLVDAYITDTHDPASGADGATGKTHDWRTSRALVRRSPLPVILAGGLTPQNVRQAVLTVRPAGVDAHTGLENPAGRKDPALCHEFARQAAAAFRQICNGDTAGSERSRLENPSAFR</sequence>
<dbReference type="InterPro" id="IPR011060">
    <property type="entry name" value="RibuloseP-bd_barrel"/>
</dbReference>
<proteinExistence type="inferred from homology"/>
<dbReference type="Pfam" id="PF00697">
    <property type="entry name" value="PRAI"/>
    <property type="match status" value="1"/>
</dbReference>
<dbReference type="eggNOG" id="COG0135">
    <property type="taxonomic scope" value="Bacteria"/>
</dbReference>
<evidence type="ECO:0000256" key="2">
    <source>
        <dbReference type="ARBA" id="ARBA00004664"/>
    </source>
</evidence>
<protein>
    <recommendedName>
        <fullName evidence="4 9">N-(5'-phosphoribosyl)anthranilate isomerase</fullName>
        <shortName evidence="9">PRAI</shortName>
        <ecNumber evidence="3 9">5.3.1.24</ecNumber>
    </recommendedName>
</protein>
<dbReference type="PANTHER" id="PTHR42894">
    <property type="entry name" value="N-(5'-PHOSPHORIBOSYL)ANTHRANILATE ISOMERASE"/>
    <property type="match status" value="1"/>
</dbReference>
<evidence type="ECO:0000256" key="3">
    <source>
        <dbReference type="ARBA" id="ARBA00012572"/>
    </source>
</evidence>
<evidence type="ECO:0000256" key="5">
    <source>
        <dbReference type="ARBA" id="ARBA00022605"/>
    </source>
</evidence>
<dbReference type="GO" id="GO:0000162">
    <property type="term" value="P:L-tryptophan biosynthetic process"/>
    <property type="evidence" value="ECO:0007669"/>
    <property type="project" value="UniProtKB-UniRule"/>
</dbReference>
<name>Q313P1_OLEA2</name>
<organism evidence="11 12">
    <name type="scientific">Oleidesulfovibrio alaskensis (strain ATCC BAA-1058 / DSM 17464 / G20)</name>
    <name type="common">Desulfovibrio alaskensis</name>
    <dbReference type="NCBI Taxonomy" id="207559"/>
    <lineage>
        <taxon>Bacteria</taxon>
        <taxon>Pseudomonadati</taxon>
        <taxon>Thermodesulfobacteriota</taxon>
        <taxon>Desulfovibrionia</taxon>
        <taxon>Desulfovibrionales</taxon>
        <taxon>Desulfovibrionaceae</taxon>
        <taxon>Oleidesulfovibrio</taxon>
    </lineage>
</organism>
<gene>
    <name evidence="9" type="primary">trpF</name>
    <name evidence="11" type="ordered locus">Dde_1054</name>
</gene>
<evidence type="ECO:0000256" key="1">
    <source>
        <dbReference type="ARBA" id="ARBA00001164"/>
    </source>
</evidence>
<dbReference type="STRING" id="207559.Dde_1054"/>
<keyword evidence="12" id="KW-1185">Reference proteome</keyword>
<comment type="catalytic activity">
    <reaction evidence="1 9">
        <text>N-(5-phospho-beta-D-ribosyl)anthranilate = 1-(2-carboxyphenylamino)-1-deoxy-D-ribulose 5-phosphate</text>
        <dbReference type="Rhea" id="RHEA:21540"/>
        <dbReference type="ChEBI" id="CHEBI:18277"/>
        <dbReference type="ChEBI" id="CHEBI:58613"/>
        <dbReference type="EC" id="5.3.1.24"/>
    </reaction>
</comment>
<comment type="similarity">
    <text evidence="9">Belongs to the TrpF family.</text>
</comment>
<evidence type="ECO:0000259" key="10">
    <source>
        <dbReference type="Pfam" id="PF00697"/>
    </source>
</evidence>